<evidence type="ECO:0000256" key="1">
    <source>
        <dbReference type="SAM" id="SignalP"/>
    </source>
</evidence>
<evidence type="ECO:0008006" key="4">
    <source>
        <dbReference type="Google" id="ProtNLM"/>
    </source>
</evidence>
<keyword evidence="3" id="KW-1185">Reference proteome</keyword>
<dbReference type="PROSITE" id="PS51257">
    <property type="entry name" value="PROKAR_LIPOPROTEIN"/>
    <property type="match status" value="1"/>
</dbReference>
<dbReference type="EMBL" id="BMNI01000001">
    <property type="protein sequence ID" value="GGO86577.1"/>
    <property type="molecule type" value="Genomic_DNA"/>
</dbReference>
<dbReference type="Proteomes" id="UP000655410">
    <property type="component" value="Unassembled WGS sequence"/>
</dbReference>
<feature type="chain" id="PRO_5045946440" description="DUF4352 domain-containing protein" evidence="1">
    <location>
        <begin position="24"/>
        <end position="189"/>
    </location>
</feature>
<comment type="caution">
    <text evidence="2">The sequence shown here is derived from an EMBL/GenBank/DDBJ whole genome shotgun (WGS) entry which is preliminary data.</text>
</comment>
<protein>
    <recommendedName>
        <fullName evidence="4">DUF4352 domain-containing protein</fullName>
    </recommendedName>
</protein>
<keyword evidence="1" id="KW-0732">Signal</keyword>
<evidence type="ECO:0000313" key="3">
    <source>
        <dbReference type="Proteomes" id="UP000655410"/>
    </source>
</evidence>
<proteinExistence type="predicted"/>
<accession>A0ABQ2NC43</accession>
<gene>
    <name evidence="2" type="ORF">GCM10011584_09230</name>
</gene>
<organism evidence="2 3">
    <name type="scientific">Nocardioides phosphati</name>
    <dbReference type="NCBI Taxonomy" id="1867775"/>
    <lineage>
        <taxon>Bacteria</taxon>
        <taxon>Bacillati</taxon>
        <taxon>Actinomycetota</taxon>
        <taxon>Actinomycetes</taxon>
        <taxon>Propionibacteriales</taxon>
        <taxon>Nocardioidaceae</taxon>
        <taxon>Nocardioides</taxon>
    </lineage>
</organism>
<name>A0ABQ2NC43_9ACTN</name>
<sequence length="189" mass="19563">MMVGMRKLIAALAVPLVMASACGGSEKPKATPAHVTVTASASAAQTNEAAPPQVGDGALQIGQVRHGSGIDTTVMEVQIPLRGRPDYLADEPDVFAGIRAKECAHADATESFDIGWSDFALVDPDGSSYPGASESWDDWPPKPHLPMVGTLGAGRCVQGWVLVELPAGAKVGRVALGDPGDPAAEWLLK</sequence>
<feature type="signal peptide" evidence="1">
    <location>
        <begin position="1"/>
        <end position="23"/>
    </location>
</feature>
<reference evidence="3" key="1">
    <citation type="journal article" date="2019" name="Int. J. Syst. Evol. Microbiol.">
        <title>The Global Catalogue of Microorganisms (GCM) 10K type strain sequencing project: providing services to taxonomists for standard genome sequencing and annotation.</title>
        <authorList>
            <consortium name="The Broad Institute Genomics Platform"/>
            <consortium name="The Broad Institute Genome Sequencing Center for Infectious Disease"/>
            <person name="Wu L."/>
            <person name="Ma J."/>
        </authorList>
    </citation>
    <scope>NUCLEOTIDE SEQUENCE [LARGE SCALE GENOMIC DNA]</scope>
    <source>
        <strain evidence="3">CGMCC 4.7371</strain>
    </source>
</reference>
<evidence type="ECO:0000313" key="2">
    <source>
        <dbReference type="EMBL" id="GGO86577.1"/>
    </source>
</evidence>